<dbReference type="Gene3D" id="3.20.20.80">
    <property type="entry name" value="Glycosidases"/>
    <property type="match status" value="1"/>
</dbReference>
<accession>A0A226D4G2</accession>
<dbReference type="PROSITE" id="PS00653">
    <property type="entry name" value="GLYCOSYL_HYDROL_F1_2"/>
    <property type="match status" value="1"/>
</dbReference>
<dbReference type="InterPro" id="IPR001360">
    <property type="entry name" value="Glyco_hydro_1"/>
</dbReference>
<evidence type="ECO:0000256" key="1">
    <source>
        <dbReference type="ARBA" id="ARBA00010838"/>
    </source>
</evidence>
<keyword evidence="6 9" id="KW-0326">Glycosidase</keyword>
<dbReference type="SUPFAM" id="SSF51445">
    <property type="entry name" value="(Trans)glycosidases"/>
    <property type="match status" value="1"/>
</dbReference>
<dbReference type="OrthoDB" id="65569at2759"/>
<comment type="similarity">
    <text evidence="1 8">Belongs to the glycosyl hydrolase 1 family.</text>
</comment>
<keyword evidence="10" id="KW-0732">Signal</keyword>
<dbReference type="Proteomes" id="UP000198287">
    <property type="component" value="Unassembled WGS sequence"/>
</dbReference>
<dbReference type="InterPro" id="IPR018120">
    <property type="entry name" value="Glyco_hydro_1_AS"/>
</dbReference>
<proteinExistence type="inferred from homology"/>
<dbReference type="FunFam" id="3.20.20.80:FF:000013">
    <property type="entry name" value="lactase-phlorizin hydrolase"/>
    <property type="match status" value="1"/>
</dbReference>
<comment type="subunit">
    <text evidence="2">Homodimer.</text>
</comment>
<evidence type="ECO:0000313" key="12">
    <source>
        <dbReference type="Proteomes" id="UP000198287"/>
    </source>
</evidence>
<organism evidence="11 12">
    <name type="scientific">Folsomia candida</name>
    <name type="common">Springtail</name>
    <dbReference type="NCBI Taxonomy" id="158441"/>
    <lineage>
        <taxon>Eukaryota</taxon>
        <taxon>Metazoa</taxon>
        <taxon>Ecdysozoa</taxon>
        <taxon>Arthropoda</taxon>
        <taxon>Hexapoda</taxon>
        <taxon>Collembola</taxon>
        <taxon>Entomobryomorpha</taxon>
        <taxon>Isotomoidea</taxon>
        <taxon>Isotomidae</taxon>
        <taxon>Proisotominae</taxon>
        <taxon>Folsomia</taxon>
    </lineage>
</organism>
<evidence type="ECO:0000256" key="9">
    <source>
        <dbReference type="RuleBase" id="RU004468"/>
    </source>
</evidence>
<evidence type="ECO:0000256" key="5">
    <source>
        <dbReference type="ARBA" id="ARBA00023180"/>
    </source>
</evidence>
<sequence length="503" mass="57304">MRSQARLFFLLFGLIGLVKCDEDEFLYGKFPPGFKWGLSVASYQTEGAYQEDGKGVSIWDTFTHQTPSPILDESNGDIACLSYHKSEEDVQLLKNMGATTYRFSLSWARILPNGTVDNINAKGIEYYDKLINLLIKNGIEPVVTLYHWDLPQHLQDLTGGWPSEEMIPYFVQYAELAFSKFGDRVKTWTTFNEAWVVCLIGYGEGVFAPGIKEISETPYKCAHTILKAHAQTYRMFDEKFRPKFGGKLGIVIDSGWYIAADENDPKDVDAVERALQFKHGLFASPLVFGKYPDIVRKYVDEKSQNEGRSSSRLPTFDEEWSTFLSGGVVDFLGLNHYTTQMVSAKPTRGPPSWYTDQDLSTYQDDAWPKSASSWLRVVPSGFRHILNWIKNTYGNIEVLVTENGFSDTADADWNDDDRVNYFKQYTNNMLKAVTIDGCNVTGYLGWSLLDNFEWASGYTERFGVHWVNFSDPDRTRTPKKSAAFLKELFTNNGFAKVDKKDEF</sequence>
<dbReference type="GO" id="GO:0005975">
    <property type="term" value="P:carbohydrate metabolic process"/>
    <property type="evidence" value="ECO:0007669"/>
    <property type="project" value="InterPro"/>
</dbReference>
<keyword evidence="5" id="KW-0325">Glycoprotein</keyword>
<dbReference type="EC" id="3.2.1.21" evidence="3"/>
<evidence type="ECO:0000256" key="2">
    <source>
        <dbReference type="ARBA" id="ARBA00011738"/>
    </source>
</evidence>
<dbReference type="PANTHER" id="PTHR10353:SF36">
    <property type="entry name" value="LP05116P"/>
    <property type="match status" value="1"/>
</dbReference>
<gene>
    <name evidence="11" type="ORF">Fcan01_24703</name>
</gene>
<dbReference type="PROSITE" id="PS00572">
    <property type="entry name" value="GLYCOSYL_HYDROL_F1_1"/>
    <property type="match status" value="1"/>
</dbReference>
<feature type="active site" description="Nucleophile" evidence="7">
    <location>
        <position position="402"/>
    </location>
</feature>
<evidence type="ECO:0000256" key="3">
    <source>
        <dbReference type="ARBA" id="ARBA00012744"/>
    </source>
</evidence>
<keyword evidence="12" id="KW-1185">Reference proteome</keyword>
<dbReference type="PRINTS" id="PR00131">
    <property type="entry name" value="GLHYDRLASE1"/>
</dbReference>
<evidence type="ECO:0000256" key="6">
    <source>
        <dbReference type="ARBA" id="ARBA00023295"/>
    </source>
</evidence>
<dbReference type="InterPro" id="IPR033132">
    <property type="entry name" value="GH_1_N_CS"/>
</dbReference>
<evidence type="ECO:0000313" key="11">
    <source>
        <dbReference type="EMBL" id="OXA40455.1"/>
    </source>
</evidence>
<feature type="chain" id="PRO_5013393530" description="beta-glucosidase" evidence="10">
    <location>
        <begin position="21"/>
        <end position="503"/>
    </location>
</feature>
<evidence type="ECO:0000256" key="4">
    <source>
        <dbReference type="ARBA" id="ARBA00022801"/>
    </source>
</evidence>
<evidence type="ECO:0000256" key="7">
    <source>
        <dbReference type="PROSITE-ProRule" id="PRU10055"/>
    </source>
</evidence>
<evidence type="ECO:0000256" key="10">
    <source>
        <dbReference type="SAM" id="SignalP"/>
    </source>
</evidence>
<dbReference type="GO" id="GO:0008422">
    <property type="term" value="F:beta-glucosidase activity"/>
    <property type="evidence" value="ECO:0007669"/>
    <property type="project" value="TreeGrafter"/>
</dbReference>
<dbReference type="OMA" id="NRWWLDP"/>
<dbReference type="EMBL" id="LNIX01000033">
    <property type="protein sequence ID" value="OXA40455.1"/>
    <property type="molecule type" value="Genomic_DNA"/>
</dbReference>
<feature type="signal peptide" evidence="10">
    <location>
        <begin position="1"/>
        <end position="20"/>
    </location>
</feature>
<dbReference type="Pfam" id="PF00232">
    <property type="entry name" value="Glyco_hydro_1"/>
    <property type="match status" value="1"/>
</dbReference>
<keyword evidence="4 9" id="KW-0378">Hydrolase</keyword>
<dbReference type="AlphaFoldDB" id="A0A226D4G2"/>
<evidence type="ECO:0000256" key="8">
    <source>
        <dbReference type="RuleBase" id="RU003690"/>
    </source>
</evidence>
<name>A0A226D4G2_FOLCA</name>
<dbReference type="InterPro" id="IPR017853">
    <property type="entry name" value="GH"/>
</dbReference>
<protein>
    <recommendedName>
        <fullName evidence="3">beta-glucosidase</fullName>
        <ecNumber evidence="3">3.2.1.21</ecNumber>
    </recommendedName>
</protein>
<comment type="caution">
    <text evidence="11">The sequence shown here is derived from an EMBL/GenBank/DDBJ whole genome shotgun (WGS) entry which is preliminary data.</text>
</comment>
<dbReference type="PANTHER" id="PTHR10353">
    <property type="entry name" value="GLYCOSYL HYDROLASE"/>
    <property type="match status" value="1"/>
</dbReference>
<reference evidence="11 12" key="1">
    <citation type="submission" date="2015-12" db="EMBL/GenBank/DDBJ databases">
        <title>The genome of Folsomia candida.</title>
        <authorList>
            <person name="Faddeeva A."/>
            <person name="Derks M.F."/>
            <person name="Anvar Y."/>
            <person name="Smit S."/>
            <person name="Van Straalen N."/>
            <person name="Roelofs D."/>
        </authorList>
    </citation>
    <scope>NUCLEOTIDE SEQUENCE [LARGE SCALE GENOMIC DNA]</scope>
    <source>
        <strain evidence="11 12">VU population</strain>
        <tissue evidence="11">Whole body</tissue>
    </source>
</reference>